<dbReference type="EMBL" id="ASWO01000001">
    <property type="protein sequence ID" value="EOT87082.1"/>
    <property type="molecule type" value="Genomic_DNA"/>
</dbReference>
<dbReference type="Pfam" id="PF04914">
    <property type="entry name" value="DltD"/>
    <property type="match status" value="1"/>
</dbReference>
<evidence type="ECO:0000256" key="1">
    <source>
        <dbReference type="PIRNR" id="PIRNR021438"/>
    </source>
</evidence>
<accession>S0NZT6</accession>
<feature type="transmembrane region" description="Helical" evidence="2">
    <location>
        <begin position="7"/>
        <end position="28"/>
    </location>
</feature>
<dbReference type="OrthoDB" id="1700484at2"/>
<protein>
    <recommendedName>
        <fullName evidence="1">Protein DltD</fullName>
    </recommendedName>
</protein>
<proteinExistence type="inferred from homology"/>
<evidence type="ECO:0000313" key="4">
    <source>
        <dbReference type="Proteomes" id="UP000015961"/>
    </source>
</evidence>
<dbReference type="GO" id="GO:0005886">
    <property type="term" value="C:plasma membrane"/>
    <property type="evidence" value="ECO:0007669"/>
    <property type="project" value="UniProtKB-UniRule"/>
</dbReference>
<keyword evidence="4" id="KW-1185">Reference proteome</keyword>
<dbReference type="STRING" id="1140003.OMY_00139"/>
<dbReference type="InterPro" id="IPR006998">
    <property type="entry name" value="DltD"/>
</dbReference>
<dbReference type="PIRSF" id="PIRSF021438">
    <property type="entry name" value="DltD"/>
    <property type="match status" value="1"/>
</dbReference>
<comment type="caution">
    <text evidence="3">The sequence shown here is derived from an EMBL/GenBank/DDBJ whole genome shotgun (WGS) entry which is preliminary data.</text>
</comment>
<dbReference type="UniPathway" id="UPA00556"/>
<evidence type="ECO:0000256" key="2">
    <source>
        <dbReference type="SAM" id="Phobius"/>
    </source>
</evidence>
<keyword evidence="1" id="KW-1003">Cell membrane</keyword>
<evidence type="ECO:0000313" key="3">
    <source>
        <dbReference type="EMBL" id="EOT87082.1"/>
    </source>
</evidence>
<comment type="pathway">
    <text evidence="1">Cell wall biogenesis; lipoteichoic acid biosynthesis.</text>
</comment>
<dbReference type="InterPro" id="IPR023896">
    <property type="entry name" value="LTA_DltD"/>
</dbReference>
<gene>
    <name evidence="3" type="ORF">I573_00138</name>
</gene>
<dbReference type="NCBIfam" id="TIGR04092">
    <property type="entry name" value="LTA_DltD"/>
    <property type="match status" value="1"/>
</dbReference>
<dbReference type="PATRIC" id="fig|1140003.3.peg.136"/>
<dbReference type="Proteomes" id="UP000015961">
    <property type="component" value="Unassembled WGS sequence"/>
</dbReference>
<reference evidence="3 4" key="1">
    <citation type="submission" date="2013-03" db="EMBL/GenBank/DDBJ databases">
        <title>The Genome Sequence of Enterococcus sulfureus ATCC_49903 (PacBio/Illumina hybrid assembly).</title>
        <authorList>
            <consortium name="The Broad Institute Genomics Platform"/>
            <consortium name="The Broad Institute Genome Sequencing Center for Infectious Disease"/>
            <person name="Earl A."/>
            <person name="Russ C."/>
            <person name="Gilmore M."/>
            <person name="Surin D."/>
            <person name="Walker B."/>
            <person name="Young S."/>
            <person name="Zeng Q."/>
            <person name="Gargeya S."/>
            <person name="Fitzgerald M."/>
            <person name="Haas B."/>
            <person name="Abouelleil A."/>
            <person name="Allen A.W."/>
            <person name="Alvarado L."/>
            <person name="Arachchi H.M."/>
            <person name="Berlin A.M."/>
            <person name="Chapman S.B."/>
            <person name="Gainer-Dewar J."/>
            <person name="Goldberg J."/>
            <person name="Griggs A."/>
            <person name="Gujja S."/>
            <person name="Hansen M."/>
            <person name="Howarth C."/>
            <person name="Imamovic A."/>
            <person name="Ireland A."/>
            <person name="Larimer J."/>
            <person name="McCowan C."/>
            <person name="Murphy C."/>
            <person name="Pearson M."/>
            <person name="Poon T.W."/>
            <person name="Priest M."/>
            <person name="Roberts A."/>
            <person name="Saif S."/>
            <person name="Shea T."/>
            <person name="Sisk P."/>
            <person name="Sykes S."/>
            <person name="Wortman J."/>
            <person name="Nusbaum C."/>
            <person name="Birren B."/>
        </authorList>
    </citation>
    <scope>NUCLEOTIDE SEQUENCE [LARGE SCALE GENOMIC DNA]</scope>
    <source>
        <strain evidence="3 4">ATCC 49903</strain>
    </source>
</reference>
<comment type="similarity">
    <text evidence="1">Belongs to the DltD family.</text>
</comment>
<dbReference type="PANTHER" id="PTHR40039">
    <property type="entry name" value="PROTEIN DLTD"/>
    <property type="match status" value="1"/>
</dbReference>
<dbReference type="AlphaFoldDB" id="S0NZT6"/>
<keyword evidence="1 2" id="KW-0472">Membrane</keyword>
<dbReference type="RefSeq" id="WP_016184630.1">
    <property type="nucleotide sequence ID" value="NZ_ASWO01000001.1"/>
</dbReference>
<keyword evidence="2" id="KW-1133">Transmembrane helix</keyword>
<keyword evidence="2" id="KW-0812">Transmembrane</keyword>
<name>S0NZT6_9ENTE</name>
<dbReference type="GO" id="GO:0070395">
    <property type="term" value="P:lipoteichoic acid biosynthetic process"/>
    <property type="evidence" value="ECO:0007669"/>
    <property type="project" value="UniProtKB-UniRule"/>
</dbReference>
<sequence length="425" mass="48995">MKKQLWMIFGPIFCAIVAIAILFLSPFFTRTQNDTVWKEASSSMAANVLRGNSIKNAAIGSGEYIPFFGSSELSRIDSFHPSALAKAYDRGYTPFLLGAPGTQSLTQFMMIQSMKDELKGKPVVFIISPQWFVRDGMKDDYFNAYFSELQAYEWALSLTNVTPSDRYVATRLLSYAKVQKNQAFMNSLAQIEQGKLPSGFSRTRLALETRILSREDQLFSRFGLLSKQKKIDQAAQKLPKTYDYHELEKLATKQGQKSTSNNTFEIDNQFYQQRVKKNLKRLKGSQKGYNYLSSPEYGDFQLVLNQLAEIQAKPLFIIPPVNEKWQAYTGLSPKMLNGFSKKINYQLKEQGFEHVVDFTQEARIPYFMADTIHLGWRGWLESDRYIEPFLTNPQQEATYHLSDEFYSNDWQKLKPERLPDPTKKQ</sequence>
<organism evidence="3 4">
    <name type="scientific">Enterococcus sulfureus ATCC 49903</name>
    <dbReference type="NCBI Taxonomy" id="1140003"/>
    <lineage>
        <taxon>Bacteria</taxon>
        <taxon>Bacillati</taxon>
        <taxon>Bacillota</taxon>
        <taxon>Bacilli</taxon>
        <taxon>Lactobacillales</taxon>
        <taxon>Enterococcaceae</taxon>
        <taxon>Enterococcus</taxon>
    </lineage>
</organism>
<dbReference type="eggNOG" id="COG3966">
    <property type="taxonomic scope" value="Bacteria"/>
</dbReference>
<dbReference type="PANTHER" id="PTHR40039:SF1">
    <property type="entry name" value="PROTEIN DLTD"/>
    <property type="match status" value="1"/>
</dbReference>